<gene>
    <name evidence="1" type="ORF">EfsSVR2332_16970</name>
</gene>
<accession>A0AC59HPL1</accession>
<proteinExistence type="predicted"/>
<reference evidence="1" key="1">
    <citation type="submission" date="2022-08" db="EMBL/GenBank/DDBJ databases">
        <title>Molecular epidemiological analysis of five strains of VanD-type vancomycin-resistant Enterococcus faecalis.</title>
        <authorList>
            <person name="Mimura K."/>
            <person name="Hashimoto Y."/>
            <person name="Tomita H."/>
        </authorList>
    </citation>
    <scope>NUCLEOTIDE SEQUENCE</scope>
    <source>
        <strain evidence="1">SVR2332</strain>
    </source>
</reference>
<sequence>MKRINKISVITMLMLTALVPSSSIVYAIDASSSESAEEVISTDTAETLNSTSSSGETSTESSSSASCSVPSETKNSLDTSDAKDTWQSKDAEETSETTSSSESNNKDEDEIVITEDMNKPMGSGMKGTRRKRAAYAYGDPISITEANRPPKNFIDVSSWNGSLSVANYQTMKSYGIGGVVVKMTEATTYQNPERFAQVQNANAVGIKVSAYHYSHFTTKDQAIKEANYFADTAINTGLPKDTLMINDAEEGSMNNGQLTANSIAFANQLKARGFTNVLHYSMAAWFTEGVLSPTQLGTENIWIAQYPFEPTADQLWHKNEGYAAWQWSSLLTIPGVDIGVGVFDINADYTGRFTSSGGKQYDVILDEKQYDYTAKVKPAAESGKHGVFNGIMNTAPGIVNIGMGDKYANQSVHIIGYAKTSRTELLHFTVGGKDAGWMDKRAFTATLDKATYSKMSRGAKIGDAAVSSKHGLYTKPNNTAEDGEKIGLGSLYANQNVQIIQSAELSTGVTAYQFQINGQTIGWLDSRAFSNVYDELLDEKRYDYMAKVKPAAESGKHGVFNGIMNTAPGIVNIGMGDKYANQSVHIIGYAKTSRTELLHFTVGGKDAGWMDKRAFTATLDKATYSKMSRGAKIGDAAVSSKHGLYTKPNNTAEDGEKIGLGSLYANQNVQIIQSAELSTGVTAYQFQINGRTIGWLDSRAFKM</sequence>
<evidence type="ECO:0000313" key="2">
    <source>
        <dbReference type="Proteomes" id="UP001317613"/>
    </source>
</evidence>
<name>A0AC59HPL1_ENTFL</name>
<organism evidence="1 2">
    <name type="scientific">Enterococcus faecalis</name>
    <name type="common">Streptococcus faecalis</name>
    <dbReference type="NCBI Taxonomy" id="1351"/>
    <lineage>
        <taxon>Bacteria</taxon>
        <taxon>Bacillati</taxon>
        <taxon>Bacillota</taxon>
        <taxon>Bacilli</taxon>
        <taxon>Lactobacillales</taxon>
        <taxon>Enterococcaceae</taxon>
        <taxon>Enterococcus</taxon>
    </lineage>
</organism>
<protein>
    <submittedName>
        <fullName evidence="1">Uncharacterized protein</fullName>
    </submittedName>
</protein>
<dbReference type="EMBL" id="AP026729">
    <property type="protein sequence ID" value="BDQ61619.1"/>
    <property type="molecule type" value="Genomic_DNA"/>
</dbReference>
<evidence type="ECO:0000313" key="1">
    <source>
        <dbReference type="EMBL" id="BDQ61619.1"/>
    </source>
</evidence>
<dbReference type="Proteomes" id="UP001317613">
    <property type="component" value="Chromosome"/>
</dbReference>